<evidence type="ECO:0000256" key="1">
    <source>
        <dbReference type="ARBA" id="ARBA00038101"/>
    </source>
</evidence>
<evidence type="ECO:0000313" key="4">
    <source>
        <dbReference type="Proteomes" id="UP000789508"/>
    </source>
</evidence>
<keyword evidence="4" id="KW-1185">Reference proteome</keyword>
<name>A0A9N9ICG2_9GLOM</name>
<dbReference type="InterPro" id="IPR006597">
    <property type="entry name" value="Sel1-like"/>
</dbReference>
<dbReference type="PANTHER" id="PTHR11102:SF160">
    <property type="entry name" value="ERAD-ASSOCIATED E3 UBIQUITIN-PROTEIN LIGASE COMPONENT HRD3"/>
    <property type="match status" value="1"/>
</dbReference>
<dbReference type="Pfam" id="PF08238">
    <property type="entry name" value="Sel1"/>
    <property type="match status" value="4"/>
</dbReference>
<sequence length="290" mass="33996">RFRLRFGRRRKRNTITSYQQQQQEQDEMEVSLEEMTSKNPANTSNKQKDDPTILSRNDKSKLERRKKIYDNYSDTAKSLLLELANLVHALTFQNGSDDEITICIHQWIVTRNTTSKYLFKLLRNSIHIPQYACLLAFFYHYSIGTRFNSRKTLKYYQLAANMGDSFAANQTGICYAWSIGVEKCDLQMEIRYYRISAELGHPQGQSNLAHAIRRGIVHEFCDKREALFWYLKATDTGYPAASWYVADCYKNGCGTMVDYHKMLIWYTKYLKKQNVAISLNFLINNKLFDV</sequence>
<dbReference type="Proteomes" id="UP000789508">
    <property type="component" value="Unassembled WGS sequence"/>
</dbReference>
<dbReference type="InterPro" id="IPR011990">
    <property type="entry name" value="TPR-like_helical_dom_sf"/>
</dbReference>
<organism evidence="3 4">
    <name type="scientific">Ambispora leptoticha</name>
    <dbReference type="NCBI Taxonomy" id="144679"/>
    <lineage>
        <taxon>Eukaryota</taxon>
        <taxon>Fungi</taxon>
        <taxon>Fungi incertae sedis</taxon>
        <taxon>Mucoromycota</taxon>
        <taxon>Glomeromycotina</taxon>
        <taxon>Glomeromycetes</taxon>
        <taxon>Archaeosporales</taxon>
        <taxon>Ambisporaceae</taxon>
        <taxon>Ambispora</taxon>
    </lineage>
</organism>
<dbReference type="SUPFAM" id="SSF81901">
    <property type="entry name" value="HCP-like"/>
    <property type="match status" value="1"/>
</dbReference>
<dbReference type="EMBL" id="CAJVPS010030528">
    <property type="protein sequence ID" value="CAG8731060.1"/>
    <property type="molecule type" value="Genomic_DNA"/>
</dbReference>
<proteinExistence type="inferred from homology"/>
<protein>
    <submittedName>
        <fullName evidence="3">1587_t:CDS:1</fullName>
    </submittedName>
</protein>
<comment type="caution">
    <text evidence="3">The sequence shown here is derived from an EMBL/GenBank/DDBJ whole genome shotgun (WGS) entry which is preliminary data.</text>
</comment>
<dbReference type="AlphaFoldDB" id="A0A9N9ICG2"/>
<dbReference type="SMART" id="SM00671">
    <property type="entry name" value="SEL1"/>
    <property type="match status" value="4"/>
</dbReference>
<dbReference type="InterPro" id="IPR050767">
    <property type="entry name" value="Sel1_AlgK"/>
</dbReference>
<comment type="similarity">
    <text evidence="1">Belongs to the sel-1 family.</text>
</comment>
<dbReference type="Gene3D" id="1.25.40.10">
    <property type="entry name" value="Tetratricopeptide repeat domain"/>
    <property type="match status" value="1"/>
</dbReference>
<accession>A0A9N9ICG2</accession>
<dbReference type="OrthoDB" id="2384430at2759"/>
<feature type="region of interest" description="Disordered" evidence="2">
    <location>
        <begin position="13"/>
        <end position="57"/>
    </location>
</feature>
<feature type="non-terminal residue" evidence="3">
    <location>
        <position position="1"/>
    </location>
</feature>
<gene>
    <name evidence="3" type="ORF">ALEPTO_LOCUS12626</name>
</gene>
<dbReference type="PANTHER" id="PTHR11102">
    <property type="entry name" value="SEL-1-LIKE PROTEIN"/>
    <property type="match status" value="1"/>
</dbReference>
<evidence type="ECO:0000256" key="2">
    <source>
        <dbReference type="SAM" id="MobiDB-lite"/>
    </source>
</evidence>
<feature type="compositionally biased region" description="Basic and acidic residues" evidence="2">
    <location>
        <begin position="46"/>
        <end position="57"/>
    </location>
</feature>
<evidence type="ECO:0000313" key="3">
    <source>
        <dbReference type="EMBL" id="CAG8731060.1"/>
    </source>
</evidence>
<reference evidence="3" key="1">
    <citation type="submission" date="2021-06" db="EMBL/GenBank/DDBJ databases">
        <authorList>
            <person name="Kallberg Y."/>
            <person name="Tangrot J."/>
            <person name="Rosling A."/>
        </authorList>
    </citation>
    <scope>NUCLEOTIDE SEQUENCE</scope>
    <source>
        <strain evidence="3">FL130A</strain>
    </source>
</reference>